<keyword evidence="2" id="KW-1185">Reference proteome</keyword>
<dbReference type="SUPFAM" id="SSF53474">
    <property type="entry name" value="alpha/beta-Hydrolases"/>
    <property type="match status" value="1"/>
</dbReference>
<dbReference type="AlphaFoldDB" id="A0A363UJ85"/>
<evidence type="ECO:0008006" key="3">
    <source>
        <dbReference type="Google" id="ProtNLM"/>
    </source>
</evidence>
<name>A0A363UJ85_9GAMM</name>
<gene>
    <name evidence="1" type="ORF">DEH80_11865</name>
</gene>
<reference evidence="1 2" key="1">
    <citation type="submission" date="2018-05" db="EMBL/GenBank/DDBJ databases">
        <title>Abyssibacter profundi OUC007T gen. nov., sp. nov, a marine bacterium isolated from seawater of the Mariana Trench.</title>
        <authorList>
            <person name="Zhou S."/>
        </authorList>
    </citation>
    <scope>NUCLEOTIDE SEQUENCE [LARGE SCALE GENOMIC DNA]</scope>
    <source>
        <strain evidence="1 2">OUC007</strain>
    </source>
</reference>
<dbReference type="Proteomes" id="UP000251800">
    <property type="component" value="Unassembled WGS sequence"/>
</dbReference>
<protein>
    <recommendedName>
        <fullName evidence="3">Alpha/beta hydrolase</fullName>
    </recommendedName>
</protein>
<dbReference type="Gene3D" id="3.40.50.1820">
    <property type="entry name" value="alpha/beta hydrolase"/>
    <property type="match status" value="1"/>
</dbReference>
<evidence type="ECO:0000313" key="1">
    <source>
        <dbReference type="EMBL" id="PWN55484.1"/>
    </source>
</evidence>
<dbReference type="PROSITE" id="PS51257">
    <property type="entry name" value="PROKAR_LIPOPROTEIN"/>
    <property type="match status" value="1"/>
</dbReference>
<comment type="caution">
    <text evidence="1">The sequence shown here is derived from an EMBL/GenBank/DDBJ whole genome shotgun (WGS) entry which is preliminary data.</text>
</comment>
<evidence type="ECO:0000313" key="2">
    <source>
        <dbReference type="Proteomes" id="UP000251800"/>
    </source>
</evidence>
<dbReference type="EMBL" id="QEQK01000010">
    <property type="protein sequence ID" value="PWN55484.1"/>
    <property type="molecule type" value="Genomic_DNA"/>
</dbReference>
<dbReference type="InterPro" id="IPR029058">
    <property type="entry name" value="AB_hydrolase_fold"/>
</dbReference>
<accession>A0A363UJ85</accession>
<sequence>MPEMIKRHPIRASLISVLLLSLVLGACLVSHQLPDGPIPQARYPAPSGATAGPLVIVLPGIQDDMDSLQDSGMVEQIQRANPDATVILAAASFGYYMDRSLLERLQSEIIKPALAEGFTDIWMAGASLGGFGTLLYEREHPGFLSGLVLMAPFTGRKDLAKSIDKAGGLRQWEPGPAPPVVHPDDVPHEIWRMLKGFADDPERARRVWLICGDKDKFHLAAEQIAEVIPDSHYYEPRGGHVWRVWAPAAGHVFHAIFSGRQAATD</sequence>
<organism evidence="1 2">
    <name type="scientific">Abyssibacter profundi</name>
    <dbReference type="NCBI Taxonomy" id="2182787"/>
    <lineage>
        <taxon>Bacteria</taxon>
        <taxon>Pseudomonadati</taxon>
        <taxon>Pseudomonadota</taxon>
        <taxon>Gammaproteobacteria</taxon>
        <taxon>Chromatiales</taxon>
        <taxon>Oceanococcaceae</taxon>
        <taxon>Abyssibacter</taxon>
    </lineage>
</organism>
<proteinExistence type="predicted"/>